<proteinExistence type="predicted"/>
<evidence type="ECO:0000313" key="1">
    <source>
        <dbReference type="EMBL" id="KAG5621321.1"/>
    </source>
</evidence>
<comment type="caution">
    <text evidence="1">The sequence shown here is derived from an EMBL/GenBank/DDBJ whole genome shotgun (WGS) entry which is preliminary data.</text>
</comment>
<dbReference type="EMBL" id="JACXVP010000002">
    <property type="protein sequence ID" value="KAG5621321.1"/>
    <property type="molecule type" value="Genomic_DNA"/>
</dbReference>
<organism evidence="1 2">
    <name type="scientific">Solanum commersonii</name>
    <name type="common">Commerson's wild potato</name>
    <name type="synonym">Commerson's nightshade</name>
    <dbReference type="NCBI Taxonomy" id="4109"/>
    <lineage>
        <taxon>Eukaryota</taxon>
        <taxon>Viridiplantae</taxon>
        <taxon>Streptophyta</taxon>
        <taxon>Embryophyta</taxon>
        <taxon>Tracheophyta</taxon>
        <taxon>Spermatophyta</taxon>
        <taxon>Magnoliopsida</taxon>
        <taxon>eudicotyledons</taxon>
        <taxon>Gunneridae</taxon>
        <taxon>Pentapetalae</taxon>
        <taxon>asterids</taxon>
        <taxon>lamiids</taxon>
        <taxon>Solanales</taxon>
        <taxon>Solanaceae</taxon>
        <taxon>Solanoideae</taxon>
        <taxon>Solaneae</taxon>
        <taxon>Solanum</taxon>
    </lineage>
</organism>
<protein>
    <submittedName>
        <fullName evidence="1">Uncharacterized protein</fullName>
    </submittedName>
</protein>
<accession>A0A9J6AA17</accession>
<gene>
    <name evidence="1" type="ORF">H5410_006539</name>
</gene>
<keyword evidence="2" id="KW-1185">Reference proteome</keyword>
<name>A0A9J6AA17_SOLCO</name>
<evidence type="ECO:0000313" key="2">
    <source>
        <dbReference type="Proteomes" id="UP000824120"/>
    </source>
</evidence>
<reference evidence="1 2" key="1">
    <citation type="submission" date="2020-09" db="EMBL/GenBank/DDBJ databases">
        <title>De no assembly of potato wild relative species, Solanum commersonii.</title>
        <authorList>
            <person name="Cho K."/>
        </authorList>
    </citation>
    <scope>NUCLEOTIDE SEQUENCE [LARGE SCALE GENOMIC DNA]</scope>
    <source>
        <strain evidence="1">LZ3.2</strain>
        <tissue evidence="1">Leaf</tissue>
    </source>
</reference>
<sequence length="186" mass="21358">MRYKILYPDSEIPPDKQRLEQLVALKLRLDKMKKYKNHSEYTANAHQSSDQNSPCNASQHPRIVIAVICVNTIASPRNLNASLLWLEVLLGFYIRHQMPFQGHNVMIQIWLSRYEDQHSLTLCCVTEDQAKGIKLNTEVNFLSELTGVTLHTITLGHGTKNKKLGNAAAQQSHWQLKEFKLHQSAW</sequence>
<dbReference type="AlphaFoldDB" id="A0A9J6AA17"/>
<dbReference type="Proteomes" id="UP000824120">
    <property type="component" value="Chromosome 2"/>
</dbReference>